<evidence type="ECO:0000313" key="3">
    <source>
        <dbReference type="Proteomes" id="UP000006546"/>
    </source>
</evidence>
<dbReference type="Gene3D" id="1.10.260.40">
    <property type="entry name" value="lambda repressor-like DNA-binding domains"/>
    <property type="match status" value="1"/>
</dbReference>
<proteinExistence type="predicted"/>
<evidence type="ECO:0000259" key="1">
    <source>
        <dbReference type="PROSITE" id="PS50943"/>
    </source>
</evidence>
<dbReference type="HOGENOM" id="CLU_066192_17_8_12"/>
<organism evidence="2 3">
    <name type="scientific">Treponema brennaborense (strain DSM 12168 / CIP 105900 / DD5/3)</name>
    <dbReference type="NCBI Taxonomy" id="906968"/>
    <lineage>
        <taxon>Bacteria</taxon>
        <taxon>Pseudomonadati</taxon>
        <taxon>Spirochaetota</taxon>
        <taxon>Spirochaetia</taxon>
        <taxon>Spirochaetales</taxon>
        <taxon>Treponemataceae</taxon>
        <taxon>Treponema</taxon>
    </lineage>
</organism>
<evidence type="ECO:0000313" key="2">
    <source>
        <dbReference type="EMBL" id="AEE15507.1"/>
    </source>
</evidence>
<protein>
    <submittedName>
        <fullName evidence="2">Helix-turn-helix domain protein</fullName>
    </submittedName>
</protein>
<dbReference type="PROSITE" id="PS50943">
    <property type="entry name" value="HTH_CROC1"/>
    <property type="match status" value="1"/>
</dbReference>
<name>F4LKP6_TREBD</name>
<accession>F4LKP6</accession>
<feature type="domain" description="HTH cro/C1-type" evidence="1">
    <location>
        <begin position="11"/>
        <end position="65"/>
    </location>
</feature>
<sequence length="109" mass="12381">MSLQETFIENLKFYRKQAKFSQKDLSIMLNKGYNYVNSIEGGVSFPPPQVIDEIAGILHIEPEILFSKSGSPANINASFRKRYAATLKDTLISHISAEIEKICREMIEK</sequence>
<dbReference type="SMART" id="SM00530">
    <property type="entry name" value="HTH_XRE"/>
    <property type="match status" value="1"/>
</dbReference>
<reference evidence="3" key="1">
    <citation type="submission" date="2011-04" db="EMBL/GenBank/DDBJ databases">
        <title>The complete genome of Treponema brennaborense DSM 12168.</title>
        <authorList>
            <person name="Lucas S."/>
            <person name="Han J."/>
            <person name="Lapidus A."/>
            <person name="Bruce D."/>
            <person name="Goodwin L."/>
            <person name="Pitluck S."/>
            <person name="Peters L."/>
            <person name="Kyrpides N."/>
            <person name="Mavromatis K."/>
            <person name="Ivanova N."/>
            <person name="Mikhailova N."/>
            <person name="Pagani I."/>
            <person name="Teshima H."/>
            <person name="Detter J.C."/>
            <person name="Tapia R."/>
            <person name="Han C."/>
            <person name="Land M."/>
            <person name="Hauser L."/>
            <person name="Markowitz V."/>
            <person name="Cheng J.-F."/>
            <person name="Hugenholtz P."/>
            <person name="Woyke T."/>
            <person name="Wu D."/>
            <person name="Gronow S."/>
            <person name="Wellnitz S."/>
            <person name="Brambilla E."/>
            <person name="Klenk H.-P."/>
            <person name="Eisen J.A."/>
        </authorList>
    </citation>
    <scope>NUCLEOTIDE SEQUENCE [LARGE SCALE GENOMIC DNA]</scope>
    <source>
        <strain evidence="3">DSM 12168 / CIP 105900 / DD5/3</strain>
    </source>
</reference>
<dbReference type="Proteomes" id="UP000006546">
    <property type="component" value="Chromosome"/>
</dbReference>
<gene>
    <name evidence="2" type="ordered locus">Trebr_0049</name>
</gene>
<dbReference type="SUPFAM" id="SSF47413">
    <property type="entry name" value="lambda repressor-like DNA-binding domains"/>
    <property type="match status" value="1"/>
</dbReference>
<dbReference type="InterPro" id="IPR001387">
    <property type="entry name" value="Cro/C1-type_HTH"/>
</dbReference>
<dbReference type="GO" id="GO:0003677">
    <property type="term" value="F:DNA binding"/>
    <property type="evidence" value="ECO:0007669"/>
    <property type="project" value="InterPro"/>
</dbReference>
<keyword evidence="3" id="KW-1185">Reference proteome</keyword>
<dbReference type="InterPro" id="IPR010982">
    <property type="entry name" value="Lambda_DNA-bd_dom_sf"/>
</dbReference>
<dbReference type="KEGG" id="tbe:Trebr_0049"/>
<dbReference type="STRING" id="906968.Trebr_0049"/>
<dbReference type="AlphaFoldDB" id="F4LKP6"/>
<dbReference type="RefSeq" id="WP_013757227.1">
    <property type="nucleotide sequence ID" value="NC_015500.1"/>
</dbReference>
<dbReference type="EMBL" id="CP002696">
    <property type="protein sequence ID" value="AEE15507.1"/>
    <property type="molecule type" value="Genomic_DNA"/>
</dbReference>
<dbReference type="CDD" id="cd00093">
    <property type="entry name" value="HTH_XRE"/>
    <property type="match status" value="1"/>
</dbReference>